<evidence type="ECO:0000256" key="2">
    <source>
        <dbReference type="SAM" id="MobiDB-lite"/>
    </source>
</evidence>
<dbReference type="Gene3D" id="3.10.20.90">
    <property type="entry name" value="Phosphatidylinositol 3-kinase Catalytic Subunit, Chain A, domain 1"/>
    <property type="match status" value="1"/>
</dbReference>
<comment type="similarity">
    <text evidence="1">Belongs to the ubiquitin family. SUMO subfamily.</text>
</comment>
<dbReference type="Proteomes" id="UP001328107">
    <property type="component" value="Unassembled WGS sequence"/>
</dbReference>
<dbReference type="PANTHER" id="PTHR10562">
    <property type="entry name" value="SMALL UBIQUITIN-RELATED MODIFIER"/>
    <property type="match status" value="1"/>
</dbReference>
<name>A0AAN5C192_9BILA</name>
<feature type="non-terminal residue" evidence="4">
    <location>
        <position position="1"/>
    </location>
</feature>
<dbReference type="InterPro" id="IPR000626">
    <property type="entry name" value="Ubiquitin-like_dom"/>
</dbReference>
<evidence type="ECO:0000259" key="3">
    <source>
        <dbReference type="PROSITE" id="PS50053"/>
    </source>
</evidence>
<feature type="region of interest" description="Disordered" evidence="2">
    <location>
        <begin position="1"/>
        <end position="38"/>
    </location>
</feature>
<dbReference type="InterPro" id="IPR029071">
    <property type="entry name" value="Ubiquitin-like_domsf"/>
</dbReference>
<evidence type="ECO:0000256" key="1">
    <source>
        <dbReference type="ARBA" id="ARBA00009185"/>
    </source>
</evidence>
<dbReference type="EMBL" id="BTRK01000001">
    <property type="protein sequence ID" value="GMR33033.1"/>
    <property type="molecule type" value="Genomic_DNA"/>
</dbReference>
<dbReference type="AlphaFoldDB" id="A0AAN5C192"/>
<dbReference type="Pfam" id="PF11976">
    <property type="entry name" value="Rad60-SLD"/>
    <property type="match status" value="1"/>
</dbReference>
<reference evidence="5" key="1">
    <citation type="submission" date="2022-10" db="EMBL/GenBank/DDBJ databases">
        <title>Genome assembly of Pristionchus species.</title>
        <authorList>
            <person name="Yoshida K."/>
            <person name="Sommer R.J."/>
        </authorList>
    </citation>
    <scope>NUCLEOTIDE SEQUENCE [LARGE SCALE GENOMIC DNA]</scope>
    <source>
        <strain evidence="5">RS5460</strain>
    </source>
</reference>
<sequence length="220" mass="25779">RFQNTMSAVVGEKVKKDEGVKEDKDNSPWNDDKSQSDLVRRMDELNRKDDSIVLREKNVKELAKKVDEQWKEELWDIDWVCCPKVKIMLLKKHVKIGELKEQLFLKRMEVEKGVPLSCHRFGMIRVELLMGDIIEASTSTCDRDDVFIILRIVGEDLHEFHFRVRQGKCSCGKIKREYAERVGVPPSSLRFLYMGRHINDEDTPKCLGMKTDDYIDVYQV</sequence>
<dbReference type="InterPro" id="IPR022617">
    <property type="entry name" value="Rad60/SUMO-like_dom"/>
</dbReference>
<feature type="compositionally biased region" description="Basic and acidic residues" evidence="2">
    <location>
        <begin position="12"/>
        <end position="38"/>
    </location>
</feature>
<organism evidence="4 5">
    <name type="scientific">Pristionchus mayeri</name>
    <dbReference type="NCBI Taxonomy" id="1317129"/>
    <lineage>
        <taxon>Eukaryota</taxon>
        <taxon>Metazoa</taxon>
        <taxon>Ecdysozoa</taxon>
        <taxon>Nematoda</taxon>
        <taxon>Chromadorea</taxon>
        <taxon>Rhabditida</taxon>
        <taxon>Rhabditina</taxon>
        <taxon>Diplogasteromorpha</taxon>
        <taxon>Diplogasteroidea</taxon>
        <taxon>Neodiplogasteridae</taxon>
        <taxon>Pristionchus</taxon>
    </lineage>
</organism>
<keyword evidence="5" id="KW-1185">Reference proteome</keyword>
<evidence type="ECO:0000313" key="4">
    <source>
        <dbReference type="EMBL" id="GMR33033.1"/>
    </source>
</evidence>
<gene>
    <name evidence="4" type="ORF">PMAYCL1PPCAC_03228</name>
</gene>
<dbReference type="PROSITE" id="PS50053">
    <property type="entry name" value="UBIQUITIN_2"/>
    <property type="match status" value="1"/>
</dbReference>
<comment type="caution">
    <text evidence="4">The sequence shown here is derived from an EMBL/GenBank/DDBJ whole genome shotgun (WGS) entry which is preliminary data.</text>
</comment>
<evidence type="ECO:0000313" key="5">
    <source>
        <dbReference type="Proteomes" id="UP001328107"/>
    </source>
</evidence>
<proteinExistence type="inferred from homology"/>
<feature type="domain" description="Ubiquitin-like" evidence="3">
    <location>
        <begin position="174"/>
        <end position="220"/>
    </location>
</feature>
<protein>
    <recommendedName>
        <fullName evidence="3">Ubiquitin-like domain-containing protein</fullName>
    </recommendedName>
</protein>
<dbReference type="SUPFAM" id="SSF54236">
    <property type="entry name" value="Ubiquitin-like"/>
    <property type="match status" value="1"/>
</dbReference>
<accession>A0AAN5C192</accession>